<evidence type="ECO:0000256" key="1">
    <source>
        <dbReference type="HAMAP-Rule" id="MF_00095"/>
    </source>
</evidence>
<dbReference type="InterPro" id="IPR005224">
    <property type="entry name" value="SfsA"/>
</dbReference>
<dbReference type="CDD" id="cd22359">
    <property type="entry name" value="SfsA-like_bacterial"/>
    <property type="match status" value="1"/>
</dbReference>
<name>C8X413_DESRD</name>
<dbReference type="InterPro" id="IPR040452">
    <property type="entry name" value="SfsA_C"/>
</dbReference>
<evidence type="ECO:0000313" key="5">
    <source>
        <dbReference type="Proteomes" id="UP000001052"/>
    </source>
</evidence>
<keyword evidence="5" id="KW-1185">Reference proteome</keyword>
<feature type="domain" description="SfsA N-terminal OB" evidence="3">
    <location>
        <begin position="12"/>
        <end position="78"/>
    </location>
</feature>
<dbReference type="Proteomes" id="UP000001052">
    <property type="component" value="Chromosome"/>
</dbReference>
<dbReference type="PANTHER" id="PTHR30545:SF2">
    <property type="entry name" value="SUGAR FERMENTATION STIMULATION PROTEIN A"/>
    <property type="match status" value="1"/>
</dbReference>
<evidence type="ECO:0000313" key="4">
    <source>
        <dbReference type="EMBL" id="ACV69160.1"/>
    </source>
</evidence>
<dbReference type="Pfam" id="PF17746">
    <property type="entry name" value="SfsA_N"/>
    <property type="match status" value="1"/>
</dbReference>
<dbReference type="EMBL" id="CP001734">
    <property type="protein sequence ID" value="ACV69160.1"/>
    <property type="molecule type" value="Genomic_DNA"/>
</dbReference>
<dbReference type="RefSeq" id="WP_015752303.1">
    <property type="nucleotide sequence ID" value="NC_013223.1"/>
</dbReference>
<dbReference type="NCBIfam" id="TIGR00230">
    <property type="entry name" value="sfsA"/>
    <property type="match status" value="1"/>
</dbReference>
<organism evidence="4 5">
    <name type="scientific">Desulfohalobium retbaense (strain ATCC 49708 / DSM 5692 / JCM 16813 / HR100)</name>
    <dbReference type="NCBI Taxonomy" id="485915"/>
    <lineage>
        <taxon>Bacteria</taxon>
        <taxon>Pseudomonadati</taxon>
        <taxon>Thermodesulfobacteriota</taxon>
        <taxon>Desulfovibrionia</taxon>
        <taxon>Desulfovibrionales</taxon>
        <taxon>Desulfohalobiaceae</taxon>
        <taxon>Desulfohalobium</taxon>
    </lineage>
</organism>
<feature type="domain" description="Sugar fermentation stimulation protein C-terminal" evidence="2">
    <location>
        <begin position="81"/>
        <end position="217"/>
    </location>
</feature>
<evidence type="ECO:0000259" key="3">
    <source>
        <dbReference type="Pfam" id="PF17746"/>
    </source>
</evidence>
<reference evidence="5" key="1">
    <citation type="submission" date="2009-09" db="EMBL/GenBank/DDBJ databases">
        <title>The complete chromosome of Desulfohalobium retbaense DSM 5692.</title>
        <authorList>
            <consortium name="US DOE Joint Genome Institute (JGI-PGF)"/>
            <person name="Lucas S."/>
            <person name="Copeland A."/>
            <person name="Lapidus A."/>
            <person name="Glavina del Rio T."/>
            <person name="Dalin E."/>
            <person name="Tice H."/>
            <person name="Bruce D."/>
            <person name="Goodwin L."/>
            <person name="Pitluck S."/>
            <person name="Kyrpides N."/>
            <person name="Mavromatis K."/>
            <person name="Ivanova N."/>
            <person name="Mikhailova N."/>
            <person name="Munk A.C."/>
            <person name="Brettin T."/>
            <person name="Detter J.C."/>
            <person name="Han C."/>
            <person name="Tapia R."/>
            <person name="Larimer F."/>
            <person name="Land M."/>
            <person name="Hauser L."/>
            <person name="Markowitz V."/>
            <person name="Cheng J.-F."/>
            <person name="Hugenholtz P."/>
            <person name="Woyke T."/>
            <person name="Wu D."/>
            <person name="Spring S."/>
            <person name="Klenk H.-P."/>
            <person name="Eisen J.A."/>
        </authorList>
    </citation>
    <scope>NUCLEOTIDE SEQUENCE [LARGE SCALE GENOMIC DNA]</scope>
    <source>
        <strain evidence="5">DSM 5692</strain>
    </source>
</reference>
<dbReference type="GO" id="GO:0003677">
    <property type="term" value="F:DNA binding"/>
    <property type="evidence" value="ECO:0007669"/>
    <property type="project" value="InterPro"/>
</dbReference>
<dbReference type="Pfam" id="PF03749">
    <property type="entry name" value="SfsA"/>
    <property type="match status" value="1"/>
</dbReference>
<dbReference type="Gene3D" id="3.40.1350.60">
    <property type="match status" value="1"/>
</dbReference>
<reference evidence="4 5" key="2">
    <citation type="journal article" date="2010" name="Stand. Genomic Sci.">
        <title>Complete genome sequence of Desulfohalobium retbaense type strain (HR(100)).</title>
        <authorList>
            <person name="Spring S."/>
            <person name="Nolan M."/>
            <person name="Lapidus A."/>
            <person name="Glavina Del Rio T."/>
            <person name="Copeland A."/>
            <person name="Tice H."/>
            <person name="Cheng J.F."/>
            <person name="Lucas S."/>
            <person name="Land M."/>
            <person name="Chen F."/>
            <person name="Bruce D."/>
            <person name="Goodwin L."/>
            <person name="Pitluck S."/>
            <person name="Ivanova N."/>
            <person name="Mavromatis K."/>
            <person name="Mikhailova N."/>
            <person name="Pati A."/>
            <person name="Chen A."/>
            <person name="Palaniappan K."/>
            <person name="Hauser L."/>
            <person name="Chang Y.J."/>
            <person name="Jeffries C.D."/>
            <person name="Munk C."/>
            <person name="Kiss H."/>
            <person name="Chain P."/>
            <person name="Han C."/>
            <person name="Brettin T."/>
            <person name="Detter J.C."/>
            <person name="Schuler E."/>
            <person name="Goker M."/>
            <person name="Rohde M."/>
            <person name="Bristow J."/>
            <person name="Eisen J.A."/>
            <person name="Markowitz V."/>
            <person name="Hugenholtz P."/>
            <person name="Kyrpides N.C."/>
            <person name="Klenk H.P."/>
        </authorList>
    </citation>
    <scope>NUCLEOTIDE SEQUENCE [LARGE SCALE GENOMIC DNA]</scope>
    <source>
        <strain evidence="4 5">DSM 5692</strain>
    </source>
</reference>
<dbReference type="Gene3D" id="2.40.50.580">
    <property type="match status" value="1"/>
</dbReference>
<accession>C8X413</accession>
<dbReference type="InterPro" id="IPR041465">
    <property type="entry name" value="SfsA_N"/>
</dbReference>
<gene>
    <name evidence="1" type="primary">sfsA</name>
    <name evidence="4" type="ordered locus">Dret_1876</name>
</gene>
<dbReference type="HOGENOM" id="CLU_052299_2_0_7"/>
<evidence type="ECO:0000259" key="2">
    <source>
        <dbReference type="Pfam" id="PF03749"/>
    </source>
</evidence>
<dbReference type="HAMAP" id="MF_00095">
    <property type="entry name" value="SfsA"/>
    <property type="match status" value="1"/>
</dbReference>
<dbReference type="OrthoDB" id="9802365at2"/>
<dbReference type="PANTHER" id="PTHR30545">
    <property type="entry name" value="SUGAR FERMENTATION STIMULATION PROTEIN A"/>
    <property type="match status" value="1"/>
</dbReference>
<dbReference type="AlphaFoldDB" id="C8X413"/>
<sequence>MELPPLTAATLLGRRKRFLADVRLDDGTECTAHCPNTGSMRACSEPGRRVYLSQHDNPKRKYPYTWELIDMGSGLVGINTQRTNKLVREGIETGRVPSLAGYTDCRPEVRTEDGTRLDFLWNGPDQPPLYMEVKNCTLVEQGRAAFPDAVTSRGQKHLVELIRLRREGAAAAIFFLVQRTDATWFEAAREIDPAYARLLHEAQEAGVAILAFDVHIQISRITLANAIPILTP</sequence>
<protein>
    <recommendedName>
        <fullName evidence="1">Sugar fermentation stimulation protein homolog</fullName>
    </recommendedName>
</protein>
<dbReference type="STRING" id="485915.Dret_1876"/>
<proteinExistence type="inferred from homology"/>
<dbReference type="eggNOG" id="COG1489">
    <property type="taxonomic scope" value="Bacteria"/>
</dbReference>
<dbReference type="KEGG" id="drt:Dret_1876"/>
<comment type="similarity">
    <text evidence="1">Belongs to the SfsA family.</text>
</comment>